<dbReference type="InterPro" id="IPR003594">
    <property type="entry name" value="HATPase_dom"/>
</dbReference>
<dbReference type="Pfam" id="PF19583">
    <property type="entry name" value="ODP"/>
    <property type="match status" value="1"/>
</dbReference>
<dbReference type="EMBL" id="FPHP01000018">
    <property type="protein sequence ID" value="SFV75096.1"/>
    <property type="molecule type" value="Genomic_DNA"/>
</dbReference>
<evidence type="ECO:0000259" key="3">
    <source>
        <dbReference type="PROSITE" id="PS50109"/>
    </source>
</evidence>
<evidence type="ECO:0000256" key="2">
    <source>
        <dbReference type="SAM" id="Coils"/>
    </source>
</evidence>
<dbReference type="AlphaFoldDB" id="A0A1W1D3U9"/>
<dbReference type="SUPFAM" id="SSF56281">
    <property type="entry name" value="Metallo-hydrolase/oxidoreductase"/>
    <property type="match status" value="1"/>
</dbReference>
<dbReference type="InterPro" id="IPR004358">
    <property type="entry name" value="Sig_transdc_His_kin-like_C"/>
</dbReference>
<dbReference type="GO" id="GO:0000155">
    <property type="term" value="F:phosphorelay sensor kinase activity"/>
    <property type="evidence" value="ECO:0007669"/>
    <property type="project" value="InterPro"/>
</dbReference>
<dbReference type="SMART" id="SM00387">
    <property type="entry name" value="HATPase_c"/>
    <property type="match status" value="1"/>
</dbReference>
<keyword evidence="1" id="KW-0597">Phosphoprotein</keyword>
<dbReference type="Gene3D" id="3.60.15.10">
    <property type="entry name" value="Ribonuclease Z/Hydroxyacylglutathione hydrolase-like"/>
    <property type="match status" value="1"/>
</dbReference>
<dbReference type="CDD" id="cd00082">
    <property type="entry name" value="HisKA"/>
    <property type="match status" value="1"/>
</dbReference>
<dbReference type="InterPro" id="IPR045761">
    <property type="entry name" value="ODP_dom"/>
</dbReference>
<dbReference type="Gene3D" id="1.10.287.130">
    <property type="match status" value="1"/>
</dbReference>
<dbReference type="CDD" id="cd07709">
    <property type="entry name" value="flavodiiron_proteins_MBL-fold"/>
    <property type="match status" value="1"/>
</dbReference>
<evidence type="ECO:0000256" key="1">
    <source>
        <dbReference type="ARBA" id="ARBA00022553"/>
    </source>
</evidence>
<dbReference type="InterPro" id="IPR005467">
    <property type="entry name" value="His_kinase_dom"/>
</dbReference>
<dbReference type="PANTHER" id="PTHR43041">
    <property type="entry name" value="HYDROLASE, METALLO-BETA-LACTAMASE SUPERFAMILY"/>
    <property type="match status" value="1"/>
</dbReference>
<reference evidence="4" key="1">
    <citation type="submission" date="2016-10" db="EMBL/GenBank/DDBJ databases">
        <authorList>
            <person name="de Groot N.N."/>
        </authorList>
    </citation>
    <scope>NUCLEOTIDE SEQUENCE</scope>
</reference>
<dbReference type="Pfam" id="PF02518">
    <property type="entry name" value="HATPase_c"/>
    <property type="match status" value="1"/>
</dbReference>
<protein>
    <recommendedName>
        <fullName evidence="3">Histidine kinase domain-containing protein</fullName>
    </recommendedName>
</protein>
<feature type="domain" description="Histidine kinase" evidence="3">
    <location>
        <begin position="519"/>
        <end position="733"/>
    </location>
</feature>
<dbReference type="PRINTS" id="PR00344">
    <property type="entry name" value="BCTRLSENSOR"/>
</dbReference>
<evidence type="ECO:0000313" key="4">
    <source>
        <dbReference type="EMBL" id="SFV75096.1"/>
    </source>
</evidence>
<name>A0A1W1D3U9_9ZZZZ</name>
<dbReference type="PROSITE" id="PS50109">
    <property type="entry name" value="HIS_KIN"/>
    <property type="match status" value="1"/>
</dbReference>
<keyword evidence="2" id="KW-0175">Coiled coil</keyword>
<dbReference type="SUPFAM" id="SSF55874">
    <property type="entry name" value="ATPase domain of HSP90 chaperone/DNA topoisomerase II/histidine kinase"/>
    <property type="match status" value="1"/>
</dbReference>
<dbReference type="InterPro" id="IPR001279">
    <property type="entry name" value="Metallo-B-lactamas"/>
</dbReference>
<dbReference type="Gene3D" id="3.30.565.10">
    <property type="entry name" value="Histidine kinase-like ATPase, C-terminal domain"/>
    <property type="match status" value="1"/>
</dbReference>
<feature type="coiled-coil region" evidence="2">
    <location>
        <begin position="244"/>
        <end position="271"/>
    </location>
</feature>
<dbReference type="InterPro" id="IPR036866">
    <property type="entry name" value="RibonucZ/Hydroxyglut_hydro"/>
</dbReference>
<dbReference type="SUPFAM" id="SSF47384">
    <property type="entry name" value="Homodimeric domain of signal transducing histidine kinase"/>
    <property type="match status" value="1"/>
</dbReference>
<dbReference type="InterPro" id="IPR003661">
    <property type="entry name" value="HisK_dim/P_dom"/>
</dbReference>
<dbReference type="InterPro" id="IPR036097">
    <property type="entry name" value="HisK_dim/P_sf"/>
</dbReference>
<dbReference type="PANTHER" id="PTHR43041:SF1">
    <property type="entry name" value="METALLO-BETA-LACTAMASE DOMAIN-CONTAINING PROTEIN"/>
    <property type="match status" value="1"/>
</dbReference>
<proteinExistence type="predicted"/>
<sequence>MEDYTKAIPIAKDVYWVGVYMENDTFQCHTYLVVDGEESVLIDSGSMLEFEAVKQKIESVIPLKNIKYLIAHHQDPDVCANMPAFEAVIQREDLQIVSHSRNFALLKHYGLKSKFYVIEEHNFKLKTKSFDFDFLTTPYAHAPGAFVTYLRDRKVLFSSDIFGGLEESWHFYANENYFDEIKLFHENYMPSQDILNYSLNKISKLDLSLIAPQHGSLIQKQYIQKVIDELKELKCGLYIDEGYIHSLIEEKEKEEKANKKLNLVLDSLENIIVISTTGNRLRYINEAFFRFSAYKNFEEFKQRHHCICELFEPMEGENYLQPSYDNGKNWIDILKENPHKDFLVVMKNKDKVNTLFQVSGKQIDNDEYLVAFHDITIYQENMNFMKILSNVKGVYFTVAKISGELQFMSQSLLDDLHIKDFASNRFMIRDFLDKKDYEKTLNHIQTNNNLSYEVNIYYGEVSIPVFIYGYFGIINHEPVHIGILVDLREIKRLEAEAKEKDFFIMQQAKMAQMGEMVSMIAHQWRQPLNAISAASIQTTMKYEMDMLEKEDFIQTQHFIQDECQKMSKVIDTFMNYAKNTQTDSIEFDVHKAIQSIRDIFYNELATRGIKLVYKEETKLIVYGNQNMLEQILLNLVANAKDALMERYEQKEKMVNIIVTTNKTIEVIDNAGGINDDILDKIFEPYFTTKEAGKGTGLGLYMSKKIMNEHFKGDLKYERTQEGSKFILDFNTPPVGGGRY</sequence>
<gene>
    <name evidence="4" type="ORF">MNB_SM-3-1185</name>
</gene>
<dbReference type="Gene3D" id="3.30.450.20">
    <property type="entry name" value="PAS domain"/>
    <property type="match status" value="1"/>
</dbReference>
<dbReference type="SMART" id="SM00849">
    <property type="entry name" value="Lactamase_B"/>
    <property type="match status" value="1"/>
</dbReference>
<organism evidence="4">
    <name type="scientific">hydrothermal vent metagenome</name>
    <dbReference type="NCBI Taxonomy" id="652676"/>
    <lineage>
        <taxon>unclassified sequences</taxon>
        <taxon>metagenomes</taxon>
        <taxon>ecological metagenomes</taxon>
    </lineage>
</organism>
<dbReference type="InterPro" id="IPR036890">
    <property type="entry name" value="HATPase_C_sf"/>
</dbReference>
<accession>A0A1W1D3U9</accession>